<dbReference type="EMBL" id="RWIC01000385">
    <property type="protein sequence ID" value="TKC44606.1"/>
    <property type="molecule type" value="Genomic_DNA"/>
</dbReference>
<dbReference type="InterPro" id="IPR009000">
    <property type="entry name" value="Transl_B-barrel_sf"/>
</dbReference>
<proteinExistence type="predicted"/>
<evidence type="ECO:0000256" key="3">
    <source>
        <dbReference type="ARBA" id="ARBA00023134"/>
    </source>
</evidence>
<evidence type="ECO:0000256" key="2">
    <source>
        <dbReference type="ARBA" id="ARBA00022917"/>
    </source>
</evidence>
<evidence type="ECO:0000313" key="4">
    <source>
        <dbReference type="EMBL" id="TKC44606.1"/>
    </source>
</evidence>
<dbReference type="SUPFAM" id="SSF50447">
    <property type="entry name" value="Translation proteins"/>
    <property type="match status" value="1"/>
</dbReference>
<evidence type="ECO:0008006" key="6">
    <source>
        <dbReference type="Google" id="ProtNLM"/>
    </source>
</evidence>
<dbReference type="GO" id="GO:0003743">
    <property type="term" value="F:translation initiation factor activity"/>
    <property type="evidence" value="ECO:0007669"/>
    <property type="project" value="TreeGrafter"/>
</dbReference>
<keyword evidence="2" id="KW-0648">Protein biosynthesis</keyword>
<dbReference type="GO" id="GO:0005850">
    <property type="term" value="C:eukaryotic translation initiation factor 2 complex"/>
    <property type="evidence" value="ECO:0007669"/>
    <property type="project" value="TreeGrafter"/>
</dbReference>
<dbReference type="SUPFAM" id="SSF52540">
    <property type="entry name" value="P-loop containing nucleoside triphosphate hydrolases"/>
    <property type="match status" value="1"/>
</dbReference>
<sequence>MTVELTFEGFGFQTQGNGGPKCCSWREKQGEKDRGQGSREQFDGYYAEWCHSDGCSSSIDSWKRVLSSATASEHLTAIEIMKLKHILILQNKIDLVKESQAKEQYEQILAFVQGTVAEGPPIILISAQLKYNIEVVCEYIVKKIPVPPRDFASELQLVIRSFDVNKPGCEVDDLKGDVDGGSILKGV</sequence>
<evidence type="ECO:0000313" key="5">
    <source>
        <dbReference type="Proteomes" id="UP000308365"/>
    </source>
</evidence>
<dbReference type="AlphaFoldDB" id="A0A4U1F7D7"/>
<dbReference type="GO" id="GO:0001731">
    <property type="term" value="P:formation of translation preinitiation complex"/>
    <property type="evidence" value="ECO:0007669"/>
    <property type="project" value="TreeGrafter"/>
</dbReference>
<accession>A0A4U1F7D7</accession>
<dbReference type="Proteomes" id="UP000308365">
    <property type="component" value="Unassembled WGS sequence"/>
</dbReference>
<dbReference type="Gene3D" id="2.40.30.10">
    <property type="entry name" value="Translation factors"/>
    <property type="match status" value="1"/>
</dbReference>
<dbReference type="PANTHER" id="PTHR42854">
    <property type="entry name" value="EUKARYOTIC TRANSLATION INITIATION FACTOR 2 SUBUNIT 3 FAMILY MEMBER"/>
    <property type="match status" value="1"/>
</dbReference>
<gene>
    <name evidence="4" type="ORF">EI555_007431</name>
</gene>
<name>A0A4U1F7D7_MONMO</name>
<protein>
    <recommendedName>
        <fullName evidence="6">Tr-type G domain-containing protein</fullName>
    </recommendedName>
</protein>
<keyword evidence="3" id="KW-0342">GTP-binding</keyword>
<comment type="caution">
    <text evidence="4">The sequence shown here is derived from an EMBL/GenBank/DDBJ whole genome shotgun (WGS) entry which is preliminary data.</text>
</comment>
<dbReference type="GO" id="GO:0005829">
    <property type="term" value="C:cytosol"/>
    <property type="evidence" value="ECO:0007669"/>
    <property type="project" value="TreeGrafter"/>
</dbReference>
<evidence type="ECO:0000256" key="1">
    <source>
        <dbReference type="ARBA" id="ARBA00022741"/>
    </source>
</evidence>
<reference evidence="5" key="1">
    <citation type="journal article" date="2019" name="IScience">
        <title>Narwhal Genome Reveals Long-Term Low Genetic Diversity despite Current Large Abundance Size.</title>
        <authorList>
            <person name="Westbury M.V."/>
            <person name="Petersen B."/>
            <person name="Garde E."/>
            <person name="Heide-Jorgensen M.P."/>
            <person name="Lorenzen E.D."/>
        </authorList>
    </citation>
    <scope>NUCLEOTIDE SEQUENCE [LARGE SCALE GENOMIC DNA]</scope>
</reference>
<dbReference type="Gene3D" id="3.40.50.300">
    <property type="entry name" value="P-loop containing nucleotide triphosphate hydrolases"/>
    <property type="match status" value="1"/>
</dbReference>
<keyword evidence="1" id="KW-0547">Nucleotide-binding</keyword>
<dbReference type="InterPro" id="IPR027417">
    <property type="entry name" value="P-loop_NTPase"/>
</dbReference>
<dbReference type="GO" id="GO:0005525">
    <property type="term" value="F:GTP binding"/>
    <property type="evidence" value="ECO:0007669"/>
    <property type="project" value="UniProtKB-KW"/>
</dbReference>
<dbReference type="InterPro" id="IPR050543">
    <property type="entry name" value="eIF2G"/>
</dbReference>
<organism evidence="4 5">
    <name type="scientific">Monodon monoceros</name>
    <name type="common">Narwhal</name>
    <name type="synonym">Ceratodon monodon</name>
    <dbReference type="NCBI Taxonomy" id="40151"/>
    <lineage>
        <taxon>Eukaryota</taxon>
        <taxon>Metazoa</taxon>
        <taxon>Chordata</taxon>
        <taxon>Craniata</taxon>
        <taxon>Vertebrata</taxon>
        <taxon>Euteleostomi</taxon>
        <taxon>Mammalia</taxon>
        <taxon>Eutheria</taxon>
        <taxon>Laurasiatheria</taxon>
        <taxon>Artiodactyla</taxon>
        <taxon>Whippomorpha</taxon>
        <taxon>Cetacea</taxon>
        <taxon>Odontoceti</taxon>
        <taxon>Monodontidae</taxon>
        <taxon>Monodon</taxon>
    </lineage>
</organism>
<dbReference type="PANTHER" id="PTHR42854:SF3">
    <property type="entry name" value="EUKARYOTIC TRANSLATION INITIATION FACTOR 2 SUBUNIT 3-RELATED"/>
    <property type="match status" value="1"/>
</dbReference>
<dbReference type="GO" id="GO:0000049">
    <property type="term" value="F:tRNA binding"/>
    <property type="evidence" value="ECO:0007669"/>
    <property type="project" value="TreeGrafter"/>
</dbReference>